<evidence type="ECO:0000313" key="2">
    <source>
        <dbReference type="EMBL" id="EMP36401.1"/>
    </source>
</evidence>
<accession>M7BEN7</accession>
<reference evidence="3" key="1">
    <citation type="journal article" date="2013" name="Nat. Genet.">
        <title>The draft genomes of soft-shell turtle and green sea turtle yield insights into the development and evolution of the turtle-specific body plan.</title>
        <authorList>
            <person name="Wang Z."/>
            <person name="Pascual-Anaya J."/>
            <person name="Zadissa A."/>
            <person name="Li W."/>
            <person name="Niimura Y."/>
            <person name="Huang Z."/>
            <person name="Li C."/>
            <person name="White S."/>
            <person name="Xiong Z."/>
            <person name="Fang D."/>
            <person name="Wang B."/>
            <person name="Ming Y."/>
            <person name="Chen Y."/>
            <person name="Zheng Y."/>
            <person name="Kuraku S."/>
            <person name="Pignatelli M."/>
            <person name="Herrero J."/>
            <person name="Beal K."/>
            <person name="Nozawa M."/>
            <person name="Li Q."/>
            <person name="Wang J."/>
            <person name="Zhang H."/>
            <person name="Yu L."/>
            <person name="Shigenobu S."/>
            <person name="Wang J."/>
            <person name="Liu J."/>
            <person name="Flicek P."/>
            <person name="Searle S."/>
            <person name="Wang J."/>
            <person name="Kuratani S."/>
            <person name="Yin Y."/>
            <person name="Aken B."/>
            <person name="Zhang G."/>
            <person name="Irie N."/>
        </authorList>
    </citation>
    <scope>NUCLEOTIDE SEQUENCE [LARGE SCALE GENOMIC DNA]</scope>
</reference>
<dbReference type="EMBL" id="KB525358">
    <property type="protein sequence ID" value="EMP36401.1"/>
    <property type="molecule type" value="Genomic_DNA"/>
</dbReference>
<feature type="region of interest" description="Disordered" evidence="1">
    <location>
        <begin position="36"/>
        <end position="194"/>
    </location>
</feature>
<keyword evidence="2" id="KW-0418">Kinase</keyword>
<name>M7BEN7_CHEMY</name>
<feature type="compositionally biased region" description="Low complexity" evidence="1">
    <location>
        <begin position="53"/>
        <end position="64"/>
    </location>
</feature>
<protein>
    <submittedName>
        <fullName evidence="2">Cyclin-dependent kinase 8</fullName>
    </submittedName>
</protein>
<dbReference type="Proteomes" id="UP000031443">
    <property type="component" value="Unassembled WGS sequence"/>
</dbReference>
<evidence type="ECO:0000256" key="1">
    <source>
        <dbReference type="SAM" id="MobiDB-lite"/>
    </source>
</evidence>
<gene>
    <name evidence="2" type="ORF">UY3_06383</name>
</gene>
<dbReference type="Gene3D" id="3.30.200.20">
    <property type="entry name" value="Phosphorylase Kinase, domain 1"/>
    <property type="match status" value="1"/>
</dbReference>
<keyword evidence="2" id="KW-0808">Transferase</keyword>
<feature type="compositionally biased region" description="Pro residues" evidence="1">
    <location>
        <begin position="172"/>
        <end position="185"/>
    </location>
</feature>
<sequence length="214" mass="23409">MDYDFKVKLTGERERVEDLFEYEGCKVGRGTYGHVYKAKRKDGDPRTPPSTQPPCSLSPDCSDPYPHPLPLTGTHRQWRKAEQRSPSPLHSATSQPQRPLPAAGEYGEIGERTPFPKPPPPSDGAGARDGERAAPRPPLIPWATVGPPTVPPQSSCLSDPGGRWGAPDCPRDPLPLIQPPRPSPAPLTRRSEQRVGALPRYVQTRVISGHVISE</sequence>
<feature type="compositionally biased region" description="Polar residues" evidence="1">
    <location>
        <begin position="84"/>
        <end position="97"/>
    </location>
</feature>
<dbReference type="STRING" id="8469.M7BEN7"/>
<dbReference type="AlphaFoldDB" id="M7BEN7"/>
<keyword evidence="3" id="KW-1185">Reference proteome</keyword>
<organism evidence="2 3">
    <name type="scientific">Chelonia mydas</name>
    <name type="common">Green sea-turtle</name>
    <name type="synonym">Chelonia agassizi</name>
    <dbReference type="NCBI Taxonomy" id="8469"/>
    <lineage>
        <taxon>Eukaryota</taxon>
        <taxon>Metazoa</taxon>
        <taxon>Chordata</taxon>
        <taxon>Craniata</taxon>
        <taxon>Vertebrata</taxon>
        <taxon>Euteleostomi</taxon>
        <taxon>Archelosauria</taxon>
        <taxon>Testudinata</taxon>
        <taxon>Testudines</taxon>
        <taxon>Cryptodira</taxon>
        <taxon>Durocryptodira</taxon>
        <taxon>Americhelydia</taxon>
        <taxon>Chelonioidea</taxon>
        <taxon>Cheloniidae</taxon>
        <taxon>Chelonia</taxon>
    </lineage>
</organism>
<proteinExistence type="predicted"/>
<dbReference type="GO" id="GO:0016301">
    <property type="term" value="F:kinase activity"/>
    <property type="evidence" value="ECO:0007669"/>
    <property type="project" value="UniProtKB-KW"/>
</dbReference>
<evidence type="ECO:0000313" key="3">
    <source>
        <dbReference type="Proteomes" id="UP000031443"/>
    </source>
</evidence>